<dbReference type="InterPro" id="IPR001789">
    <property type="entry name" value="Sig_transdc_resp-reg_receiver"/>
</dbReference>
<dbReference type="SMART" id="SM00387">
    <property type="entry name" value="HATPase_c"/>
    <property type="match status" value="2"/>
</dbReference>
<evidence type="ECO:0000256" key="2">
    <source>
        <dbReference type="ARBA" id="ARBA00004651"/>
    </source>
</evidence>
<dbReference type="Gene3D" id="2.60.120.260">
    <property type="entry name" value="Galactose-binding domain-like"/>
    <property type="match status" value="1"/>
</dbReference>
<dbReference type="GO" id="GO:0009927">
    <property type="term" value="F:histidine phosphotransfer kinase activity"/>
    <property type="evidence" value="ECO:0007669"/>
    <property type="project" value="TreeGrafter"/>
</dbReference>
<feature type="domain" description="Histidine kinase" evidence="12">
    <location>
        <begin position="944"/>
        <end position="1043"/>
    </location>
</feature>
<dbReference type="PROSITE" id="PS50109">
    <property type="entry name" value="HIS_KIN"/>
    <property type="match status" value="2"/>
</dbReference>
<dbReference type="Pfam" id="PF02518">
    <property type="entry name" value="HATPase_c"/>
    <property type="match status" value="2"/>
</dbReference>
<dbReference type="InterPro" id="IPR004358">
    <property type="entry name" value="Sig_transdc_His_kin-like_C"/>
</dbReference>
<keyword evidence="11" id="KW-1133">Transmembrane helix</keyword>
<dbReference type="GO" id="GO:0000155">
    <property type="term" value="F:phosphorelay sensor kinase activity"/>
    <property type="evidence" value="ECO:0007669"/>
    <property type="project" value="InterPro"/>
</dbReference>
<evidence type="ECO:0000256" key="3">
    <source>
        <dbReference type="ARBA" id="ARBA00012438"/>
    </source>
</evidence>
<evidence type="ECO:0000256" key="11">
    <source>
        <dbReference type="SAM" id="Phobius"/>
    </source>
</evidence>
<keyword evidence="5" id="KW-0808">Transferase</keyword>
<dbReference type="PANTHER" id="PTHR43047">
    <property type="entry name" value="TWO-COMPONENT HISTIDINE PROTEIN KINASE"/>
    <property type="match status" value="1"/>
</dbReference>
<evidence type="ECO:0000256" key="6">
    <source>
        <dbReference type="ARBA" id="ARBA00022741"/>
    </source>
</evidence>
<reference evidence="14 15" key="1">
    <citation type="submission" date="2019-03" db="EMBL/GenBank/DDBJ databases">
        <authorList>
            <person name="Kim M.K.M."/>
        </authorList>
    </citation>
    <scope>NUCLEOTIDE SEQUENCE [LARGE SCALE GENOMIC DNA]</scope>
    <source>
        <strain evidence="14 15">18JY21-1</strain>
    </source>
</reference>
<sequence>MKIRLMKKSTVKLIVTVLLFISVLLGMRWVWSEMFASTDSLRAVNGVLDMRGRDLGLSPTIPLKGEWQFYPDQFITYEDIPTLDVQSRNIQVPGDWSHALSDKSTSSYGSGTYRLKILVDPLKKPVTLWARSIQATSSIEINGISEGAIGTLAANAAAYKPRNISYTAFYDKDGTQELEVLVQVANFDDPYNGGVLRSIRFGSSDAIDYVRWYSIGFQLVTFIVLFIHGLYIGILYLFNPREWSLFTFGFLILSVAISIVAGHDNLLMLWLPLNYTWGLKLKLISLVSQTFITFLLIRKFAGGPSKDRWIRIYSVAHIAYTAFLLAAPAAWVNATVDFGIFYIFHFLPVIFFIYYIGIMIFKQQIGNDAVFVLLTAISIMSNFLWSLWNAYNDVTVVYYPFDIIAAIIGFSTYWFKQYFRNANERALLTEQLKQADKLKDQFLANTSHELRTPLHGIMNIAQTVVTKDREKMSERSVKDMELLITISQRMSHLLGDLLDVAQLQEHRIALQQEPLKIQSVIPGVIAMLKFMTEGKPIDLRMNIAESMPLVMADEKRLVQIAYNLLHNALKYTEEGTISVSAEIRDGDAIIHVSDTGVGMDEETQARIFLRYEQGSYGINDGSGIGLGLNICKQLVELHGGTLTVCSKLNKGSVFSFNLPLADMSNYSTLSHNSLASHETKEEANHKSNQFLIPDTAFEEEVAAAELIPSLLNEGKANILAVDDDPINLNVLTGILSTEPYNIMAVKSAREALELLGTQQWDLLIADVMMPHMSGYELTQQVRERYSVSELPVLLLTARSQPADIYTGFSSGANDYVTKPVDAIELRYRIRALITLKQSINERLRMEAAYLQAQIHPHFLFNTLNSIMALSDIDTEKMQDLGDAFASYLRISFDFLNTGELVKLSHELELVKAYLYVEKERFQDRLSVIWEVNADRSLLLPPLSIQPLIENAVIHGILKQRRGGTVRIQITKQEGFTLVEVQDDGQGMDPDKINQILSPTLKNKSGIGISNTNRRLIQLYGQGLSIISKPNEGTTVSFIIPDRQVKQAT</sequence>
<comment type="subcellular location">
    <subcellularLocation>
        <location evidence="2">Cell membrane</location>
        <topology evidence="2">Multi-pass membrane protein</topology>
    </subcellularLocation>
</comment>
<organism evidence="14 15">
    <name type="scientific">Paenibacillus albiflavus</name>
    <dbReference type="NCBI Taxonomy" id="2545760"/>
    <lineage>
        <taxon>Bacteria</taxon>
        <taxon>Bacillati</taxon>
        <taxon>Bacillota</taxon>
        <taxon>Bacilli</taxon>
        <taxon>Bacillales</taxon>
        <taxon>Paenibacillaceae</taxon>
        <taxon>Paenibacillus</taxon>
    </lineage>
</organism>
<proteinExistence type="predicted"/>
<dbReference type="GO" id="GO:0005886">
    <property type="term" value="C:plasma membrane"/>
    <property type="evidence" value="ECO:0007669"/>
    <property type="project" value="UniProtKB-SubCell"/>
</dbReference>
<dbReference type="InterPro" id="IPR008979">
    <property type="entry name" value="Galactose-bd-like_sf"/>
</dbReference>
<dbReference type="Gene3D" id="1.10.287.130">
    <property type="match status" value="1"/>
</dbReference>
<evidence type="ECO:0000256" key="5">
    <source>
        <dbReference type="ARBA" id="ARBA00022679"/>
    </source>
</evidence>
<comment type="caution">
    <text evidence="14">The sequence shown here is derived from an EMBL/GenBank/DDBJ whole genome shotgun (WGS) entry which is preliminary data.</text>
</comment>
<dbReference type="Proteomes" id="UP000295418">
    <property type="component" value="Unassembled WGS sequence"/>
</dbReference>
<evidence type="ECO:0000259" key="13">
    <source>
        <dbReference type="PROSITE" id="PS50110"/>
    </source>
</evidence>
<evidence type="ECO:0000256" key="4">
    <source>
        <dbReference type="ARBA" id="ARBA00022553"/>
    </source>
</evidence>
<dbReference type="Gene3D" id="3.30.565.10">
    <property type="entry name" value="Histidine kinase-like ATPase, C-terminal domain"/>
    <property type="match status" value="2"/>
</dbReference>
<dbReference type="InterPro" id="IPR011006">
    <property type="entry name" value="CheY-like_superfamily"/>
</dbReference>
<keyword evidence="4 10" id="KW-0597">Phosphoprotein</keyword>
<dbReference type="Gene3D" id="3.40.50.2300">
    <property type="match status" value="1"/>
</dbReference>
<comment type="catalytic activity">
    <reaction evidence="1">
        <text>ATP + protein L-histidine = ADP + protein N-phospho-L-histidine.</text>
        <dbReference type="EC" id="2.7.13.3"/>
    </reaction>
</comment>
<dbReference type="PROSITE" id="PS50110">
    <property type="entry name" value="RESPONSE_REGULATORY"/>
    <property type="match status" value="1"/>
</dbReference>
<dbReference type="SMART" id="SM00448">
    <property type="entry name" value="REC"/>
    <property type="match status" value="1"/>
</dbReference>
<feature type="transmembrane region" description="Helical" evidence="11">
    <location>
        <begin position="338"/>
        <end position="357"/>
    </location>
</feature>
<dbReference type="EMBL" id="SKFG01000006">
    <property type="protein sequence ID" value="TCZ78228.1"/>
    <property type="molecule type" value="Genomic_DNA"/>
</dbReference>
<dbReference type="OrthoDB" id="9809348at2"/>
<keyword evidence="15" id="KW-1185">Reference proteome</keyword>
<evidence type="ECO:0000256" key="8">
    <source>
        <dbReference type="ARBA" id="ARBA00022840"/>
    </source>
</evidence>
<feature type="domain" description="Response regulatory" evidence="13">
    <location>
        <begin position="717"/>
        <end position="833"/>
    </location>
</feature>
<dbReference type="PRINTS" id="PR00344">
    <property type="entry name" value="BCTRLSENSOR"/>
</dbReference>
<feature type="transmembrane region" description="Helical" evidence="11">
    <location>
        <begin position="397"/>
        <end position="415"/>
    </location>
</feature>
<accession>A0A4R4EJ14</accession>
<dbReference type="Pfam" id="PF00512">
    <property type="entry name" value="HisKA"/>
    <property type="match status" value="1"/>
</dbReference>
<feature type="domain" description="Histidine kinase" evidence="12">
    <location>
        <begin position="445"/>
        <end position="662"/>
    </location>
</feature>
<keyword evidence="8" id="KW-0067">ATP-binding</keyword>
<keyword evidence="6" id="KW-0547">Nucleotide-binding</keyword>
<evidence type="ECO:0000256" key="7">
    <source>
        <dbReference type="ARBA" id="ARBA00022777"/>
    </source>
</evidence>
<dbReference type="InterPro" id="IPR036097">
    <property type="entry name" value="HisK_dim/P_sf"/>
</dbReference>
<keyword evidence="9" id="KW-0902">Two-component regulatory system</keyword>
<dbReference type="GO" id="GO:0005524">
    <property type="term" value="F:ATP binding"/>
    <property type="evidence" value="ECO:0007669"/>
    <property type="project" value="UniProtKB-KW"/>
</dbReference>
<dbReference type="InterPro" id="IPR010559">
    <property type="entry name" value="Sig_transdc_His_kin_internal"/>
</dbReference>
<evidence type="ECO:0000313" key="14">
    <source>
        <dbReference type="EMBL" id="TCZ78228.1"/>
    </source>
</evidence>
<dbReference type="SMART" id="SM00388">
    <property type="entry name" value="HisKA"/>
    <property type="match status" value="1"/>
</dbReference>
<dbReference type="InterPro" id="IPR003661">
    <property type="entry name" value="HisK_dim/P_dom"/>
</dbReference>
<evidence type="ECO:0000256" key="9">
    <source>
        <dbReference type="ARBA" id="ARBA00023012"/>
    </source>
</evidence>
<evidence type="ECO:0000256" key="10">
    <source>
        <dbReference type="PROSITE-ProRule" id="PRU00169"/>
    </source>
</evidence>
<dbReference type="PANTHER" id="PTHR43047:SF72">
    <property type="entry name" value="OSMOSENSING HISTIDINE PROTEIN KINASE SLN1"/>
    <property type="match status" value="1"/>
</dbReference>
<keyword evidence="7" id="KW-0418">Kinase</keyword>
<dbReference type="SUPFAM" id="SSF52172">
    <property type="entry name" value="CheY-like"/>
    <property type="match status" value="1"/>
</dbReference>
<dbReference type="InterPro" id="IPR005467">
    <property type="entry name" value="His_kinase_dom"/>
</dbReference>
<gene>
    <name evidence="14" type="ORF">E0485_08885</name>
</gene>
<evidence type="ECO:0000256" key="1">
    <source>
        <dbReference type="ARBA" id="ARBA00000085"/>
    </source>
</evidence>
<dbReference type="SUPFAM" id="SSF47384">
    <property type="entry name" value="Homodimeric domain of signal transducing histidine kinase"/>
    <property type="match status" value="1"/>
</dbReference>
<dbReference type="Pfam" id="PF00072">
    <property type="entry name" value="Response_reg"/>
    <property type="match status" value="1"/>
</dbReference>
<feature type="transmembrane region" description="Helical" evidence="11">
    <location>
        <begin position="212"/>
        <end position="238"/>
    </location>
</feature>
<dbReference type="FunFam" id="3.30.565.10:FF:000006">
    <property type="entry name" value="Sensor histidine kinase WalK"/>
    <property type="match status" value="1"/>
</dbReference>
<dbReference type="CDD" id="cd00082">
    <property type="entry name" value="HisKA"/>
    <property type="match status" value="1"/>
</dbReference>
<dbReference type="SUPFAM" id="SSF55874">
    <property type="entry name" value="ATPase domain of HSP90 chaperone/DNA topoisomerase II/histidine kinase"/>
    <property type="match status" value="2"/>
</dbReference>
<feature type="transmembrane region" description="Helical" evidence="11">
    <location>
        <begin position="369"/>
        <end position="391"/>
    </location>
</feature>
<feature type="transmembrane region" description="Helical" evidence="11">
    <location>
        <begin position="309"/>
        <end position="332"/>
    </location>
</feature>
<keyword evidence="11" id="KW-0812">Transmembrane</keyword>
<dbReference type="InterPro" id="IPR036890">
    <property type="entry name" value="HATPase_C_sf"/>
</dbReference>
<dbReference type="InterPro" id="IPR003594">
    <property type="entry name" value="HATPase_dom"/>
</dbReference>
<protein>
    <recommendedName>
        <fullName evidence="3">histidine kinase</fullName>
        <ecNumber evidence="3">2.7.13.3</ecNumber>
    </recommendedName>
</protein>
<dbReference type="EC" id="2.7.13.3" evidence="3"/>
<evidence type="ECO:0000259" key="12">
    <source>
        <dbReference type="PROSITE" id="PS50109"/>
    </source>
</evidence>
<feature type="transmembrane region" description="Helical" evidence="11">
    <location>
        <begin position="245"/>
        <end position="263"/>
    </location>
</feature>
<keyword evidence="11" id="KW-0472">Membrane</keyword>
<dbReference type="AlphaFoldDB" id="A0A4R4EJ14"/>
<dbReference type="Pfam" id="PF06580">
    <property type="entry name" value="His_kinase"/>
    <property type="match status" value="1"/>
</dbReference>
<feature type="modified residue" description="4-aspartylphosphate" evidence="10">
    <location>
        <position position="766"/>
    </location>
</feature>
<name>A0A4R4EJ14_9BACL</name>
<evidence type="ECO:0000313" key="15">
    <source>
        <dbReference type="Proteomes" id="UP000295418"/>
    </source>
</evidence>
<dbReference type="SUPFAM" id="SSF49785">
    <property type="entry name" value="Galactose-binding domain-like"/>
    <property type="match status" value="1"/>
</dbReference>